<dbReference type="SUPFAM" id="SSF53335">
    <property type="entry name" value="S-adenosyl-L-methionine-dependent methyltransferases"/>
    <property type="match status" value="1"/>
</dbReference>
<feature type="domain" description="Methyltransferase type 11" evidence="2">
    <location>
        <begin position="108"/>
        <end position="156"/>
    </location>
</feature>
<feature type="transmembrane region" description="Helical" evidence="1">
    <location>
        <begin position="222"/>
        <end position="241"/>
    </location>
</feature>
<reference evidence="3" key="1">
    <citation type="submission" date="2022-10" db="EMBL/GenBank/DDBJ databases">
        <title>Chryseobacterium babae sp. nov. isolated from the gut of the beetle Oryctes rhinoceros, and Chryseobacterium kimseyorum sp. nov., isolated from a stick insect rearing cage.</title>
        <authorList>
            <person name="Shelomi M."/>
            <person name="Han C.-J."/>
            <person name="Chen W.-M."/>
            <person name="Chen H.-K."/>
            <person name="Liaw S.-J."/>
            <person name="Muhle E."/>
            <person name="Clermont D."/>
        </authorList>
    </citation>
    <scope>NUCLEOTIDE SEQUENCE</scope>
    <source>
        <strain evidence="3">WLa1L2M3</strain>
    </source>
</reference>
<proteinExistence type="predicted"/>
<evidence type="ECO:0000259" key="2">
    <source>
        <dbReference type="Pfam" id="PF08241"/>
    </source>
</evidence>
<evidence type="ECO:0000256" key="1">
    <source>
        <dbReference type="SAM" id="Phobius"/>
    </source>
</evidence>
<sequence length="261" mass="30472">MKKVNPEVFKDQYQVKNGKYIFIPVQEEVVTDFLDKIKYKIKKFNKIYSSLIEIISPVYPQPFFDAKRIIRNEIKGKNVVALNLGSGNSDFGDDLLNVDLLPYDNVDIICDIEKIPFKDNSIDYIINIAVLEHVPNPQKVISEIHRILKPGGKIYCFIPFMQPFHASPYDFQRFTYEGMKHQFKDFEIKKLKPIGPTSGMLWVVQEWFALVFSFGIKPLHTFLYLLFMIATFPIKFLDVILQYYPMSKNMASGFSIWAEKK</sequence>
<dbReference type="Gene3D" id="3.40.50.150">
    <property type="entry name" value="Vaccinia Virus protein VP39"/>
    <property type="match status" value="1"/>
</dbReference>
<dbReference type="Proteomes" id="UP001163719">
    <property type="component" value="Unassembled WGS sequence"/>
</dbReference>
<comment type="caution">
    <text evidence="3">The sequence shown here is derived from an EMBL/GenBank/DDBJ whole genome shotgun (WGS) entry which is preliminary data.</text>
</comment>
<organism evidence="3 4">
    <name type="scientific">Chryseobacterium oryctis</name>
    <dbReference type="NCBI Taxonomy" id="2952618"/>
    <lineage>
        <taxon>Bacteria</taxon>
        <taxon>Pseudomonadati</taxon>
        <taxon>Bacteroidota</taxon>
        <taxon>Flavobacteriia</taxon>
        <taxon>Flavobacteriales</taxon>
        <taxon>Weeksellaceae</taxon>
        <taxon>Chryseobacterium group</taxon>
        <taxon>Chryseobacterium</taxon>
    </lineage>
</organism>
<keyword evidence="3" id="KW-0489">Methyltransferase</keyword>
<keyword evidence="1" id="KW-1133">Transmembrane helix</keyword>
<keyword evidence="1" id="KW-0472">Membrane</keyword>
<keyword evidence="4" id="KW-1185">Reference proteome</keyword>
<dbReference type="GO" id="GO:0032259">
    <property type="term" value="P:methylation"/>
    <property type="evidence" value="ECO:0007669"/>
    <property type="project" value="UniProtKB-KW"/>
</dbReference>
<feature type="transmembrane region" description="Helical" evidence="1">
    <location>
        <begin position="199"/>
        <end position="216"/>
    </location>
</feature>
<evidence type="ECO:0000313" key="4">
    <source>
        <dbReference type="Proteomes" id="UP001163719"/>
    </source>
</evidence>
<dbReference type="PANTHER" id="PTHR43591">
    <property type="entry name" value="METHYLTRANSFERASE"/>
    <property type="match status" value="1"/>
</dbReference>
<evidence type="ECO:0000313" key="3">
    <source>
        <dbReference type="EMBL" id="MCW3160397.1"/>
    </source>
</evidence>
<keyword evidence="3" id="KW-0808">Transferase</keyword>
<name>A0ABT3HKU3_9FLAO</name>
<dbReference type="CDD" id="cd02440">
    <property type="entry name" value="AdoMet_MTases"/>
    <property type="match status" value="1"/>
</dbReference>
<protein>
    <submittedName>
        <fullName evidence="3">Class I SAM-dependent methyltransferase</fullName>
    </submittedName>
</protein>
<dbReference type="PANTHER" id="PTHR43591:SF24">
    <property type="entry name" value="2-METHOXY-6-POLYPRENYL-1,4-BENZOQUINOL METHYLASE, MITOCHONDRIAL"/>
    <property type="match status" value="1"/>
</dbReference>
<dbReference type="GO" id="GO:0008168">
    <property type="term" value="F:methyltransferase activity"/>
    <property type="evidence" value="ECO:0007669"/>
    <property type="project" value="UniProtKB-KW"/>
</dbReference>
<accession>A0ABT3HKU3</accession>
<dbReference type="InterPro" id="IPR029063">
    <property type="entry name" value="SAM-dependent_MTases_sf"/>
</dbReference>
<dbReference type="EMBL" id="JAPDHV010000002">
    <property type="protein sequence ID" value="MCW3160397.1"/>
    <property type="molecule type" value="Genomic_DNA"/>
</dbReference>
<dbReference type="InterPro" id="IPR013216">
    <property type="entry name" value="Methyltransf_11"/>
</dbReference>
<dbReference type="RefSeq" id="WP_264742356.1">
    <property type="nucleotide sequence ID" value="NZ_JAPDHV010000002.1"/>
</dbReference>
<keyword evidence="1" id="KW-0812">Transmembrane</keyword>
<dbReference type="Pfam" id="PF08241">
    <property type="entry name" value="Methyltransf_11"/>
    <property type="match status" value="1"/>
</dbReference>
<gene>
    <name evidence="3" type="ORF">OH806_03860</name>
</gene>